<evidence type="ECO:0000259" key="2">
    <source>
        <dbReference type="SMART" id="SM00858"/>
    </source>
</evidence>
<keyword evidence="1" id="KW-0472">Membrane</keyword>
<protein>
    <recommendedName>
        <fullName evidence="2">SAF domain-containing protein</fullName>
    </recommendedName>
</protein>
<evidence type="ECO:0000313" key="4">
    <source>
        <dbReference type="Proteomes" id="UP001165561"/>
    </source>
</evidence>
<gene>
    <name evidence="3" type="ORF">PU560_06285</name>
</gene>
<reference evidence="3" key="1">
    <citation type="submission" date="2023-02" db="EMBL/GenBank/DDBJ databases">
        <title>Georgenia sp.10Sc9-8, isolated from a soil sample collected from the Taklamakan desert.</title>
        <authorList>
            <person name="Liu S."/>
        </authorList>
    </citation>
    <scope>NUCLEOTIDE SEQUENCE</scope>
    <source>
        <strain evidence="3">10Sc9-8</strain>
    </source>
</reference>
<dbReference type="Pfam" id="PF08666">
    <property type="entry name" value="SAF"/>
    <property type="match status" value="1"/>
</dbReference>
<feature type="transmembrane region" description="Helical" evidence="1">
    <location>
        <begin position="21"/>
        <end position="40"/>
    </location>
</feature>
<dbReference type="EMBL" id="JARACI010000771">
    <property type="protein sequence ID" value="MDD9206079.1"/>
    <property type="molecule type" value="Genomic_DNA"/>
</dbReference>
<name>A0ABT5TXT1_9MICO</name>
<proteinExistence type="predicted"/>
<dbReference type="CDD" id="cd11614">
    <property type="entry name" value="SAF_CpaB_FlgA_like"/>
    <property type="match status" value="1"/>
</dbReference>
<keyword evidence="1" id="KW-1133">Transmembrane helix</keyword>
<evidence type="ECO:0000256" key="1">
    <source>
        <dbReference type="SAM" id="Phobius"/>
    </source>
</evidence>
<feature type="domain" description="SAF" evidence="2">
    <location>
        <begin position="47"/>
        <end position="110"/>
    </location>
</feature>
<dbReference type="Proteomes" id="UP001165561">
    <property type="component" value="Unassembled WGS sequence"/>
</dbReference>
<comment type="caution">
    <text evidence="3">The sequence shown here is derived from an EMBL/GenBank/DDBJ whole genome shotgun (WGS) entry which is preliminary data.</text>
</comment>
<keyword evidence="1" id="KW-0812">Transmembrane</keyword>
<dbReference type="InterPro" id="IPR013974">
    <property type="entry name" value="SAF"/>
</dbReference>
<dbReference type="SMART" id="SM00858">
    <property type="entry name" value="SAF"/>
    <property type="match status" value="1"/>
</dbReference>
<evidence type="ECO:0000313" key="3">
    <source>
        <dbReference type="EMBL" id="MDD9206079.1"/>
    </source>
</evidence>
<organism evidence="3 4">
    <name type="scientific">Georgenia halotolerans</name>
    <dbReference type="NCBI Taxonomy" id="3028317"/>
    <lineage>
        <taxon>Bacteria</taxon>
        <taxon>Bacillati</taxon>
        <taxon>Actinomycetota</taxon>
        <taxon>Actinomycetes</taxon>
        <taxon>Micrococcales</taxon>
        <taxon>Bogoriellaceae</taxon>
        <taxon>Georgenia</taxon>
    </lineage>
</organism>
<sequence length="222" mass="22476">MSIEEVPVARRVRRPTWRDPRLGVGVLLVAGSVALGTWAVQDAAAAEQVYVARQTLTPGTVLDEDSLMVVEARPPAPGQTYLRVADELPSGAVATRLLGAGEMVPRAAVGAPNDVGLRPLVVPVSTALPGDLAPGATVDLWFTPTGASPETPRPEPELLAPGLLLAGIVEEDGVFTATGGAGASVELLVPDSDVPGVLAALAEDAELVVVPAPGGQHGTGTG</sequence>
<accession>A0ABT5TXT1</accession>
<keyword evidence="4" id="KW-1185">Reference proteome</keyword>